<feature type="transmembrane region" description="Helical" evidence="2">
    <location>
        <begin position="92"/>
        <end position="111"/>
    </location>
</feature>
<reference evidence="3 4" key="1">
    <citation type="submission" date="2018-03" db="EMBL/GenBank/DDBJ databases">
        <title>Genomic Encyclopedia of Archaeal and Bacterial Type Strains, Phase II (KMG-II): from individual species to whole genera.</title>
        <authorList>
            <person name="Goeker M."/>
        </authorList>
    </citation>
    <scope>NUCLEOTIDE SEQUENCE [LARGE SCALE GENOMIC DNA]</scope>
    <source>
        <strain evidence="3 4">DSM 44720</strain>
    </source>
</reference>
<proteinExistence type="predicted"/>
<keyword evidence="4" id="KW-1185">Reference proteome</keyword>
<organism evidence="3 4">
    <name type="scientific">Umezawaea tangerina</name>
    <dbReference type="NCBI Taxonomy" id="84725"/>
    <lineage>
        <taxon>Bacteria</taxon>
        <taxon>Bacillati</taxon>
        <taxon>Actinomycetota</taxon>
        <taxon>Actinomycetes</taxon>
        <taxon>Pseudonocardiales</taxon>
        <taxon>Pseudonocardiaceae</taxon>
        <taxon>Umezawaea</taxon>
    </lineage>
</organism>
<evidence type="ECO:0000256" key="1">
    <source>
        <dbReference type="SAM" id="MobiDB-lite"/>
    </source>
</evidence>
<evidence type="ECO:0000313" key="4">
    <source>
        <dbReference type="Proteomes" id="UP000239494"/>
    </source>
</evidence>
<keyword evidence="2" id="KW-0472">Membrane</keyword>
<accession>A0A2T0SKV2</accession>
<gene>
    <name evidence="3" type="ORF">CLV43_11839</name>
</gene>
<sequence>MDSRRDSTDGPEDVDAAFAEIVASLERDGMGANWPDPPDFDDPQDEPVAAGIRPEGQPRVPTPDPDADDEDDNEHFVPPEPPPLPKLRAGTIAALAVILVGVALLFIPQLFGISTQLTVPAALVVLCAGVGWLVLRIRPDPPQDSGWDDGAVL</sequence>
<feature type="transmembrane region" description="Helical" evidence="2">
    <location>
        <begin position="117"/>
        <end position="135"/>
    </location>
</feature>
<evidence type="ECO:0000313" key="3">
    <source>
        <dbReference type="EMBL" id="PRY34013.1"/>
    </source>
</evidence>
<dbReference type="EMBL" id="PVTF01000018">
    <property type="protein sequence ID" value="PRY34013.1"/>
    <property type="molecule type" value="Genomic_DNA"/>
</dbReference>
<dbReference type="AlphaFoldDB" id="A0A2T0SKV2"/>
<feature type="region of interest" description="Disordered" evidence="1">
    <location>
        <begin position="25"/>
        <end position="83"/>
    </location>
</feature>
<evidence type="ECO:0000256" key="2">
    <source>
        <dbReference type="SAM" id="Phobius"/>
    </source>
</evidence>
<dbReference type="OrthoDB" id="5193869at2"/>
<name>A0A2T0SKV2_9PSEU</name>
<dbReference type="RefSeq" id="WP_106195703.1">
    <property type="nucleotide sequence ID" value="NZ_PVTF01000018.1"/>
</dbReference>
<keyword evidence="2" id="KW-0812">Transmembrane</keyword>
<protein>
    <recommendedName>
        <fullName evidence="5">DUF308 domain-containing protein</fullName>
    </recommendedName>
</protein>
<dbReference type="Proteomes" id="UP000239494">
    <property type="component" value="Unassembled WGS sequence"/>
</dbReference>
<evidence type="ECO:0008006" key="5">
    <source>
        <dbReference type="Google" id="ProtNLM"/>
    </source>
</evidence>
<keyword evidence="2" id="KW-1133">Transmembrane helix</keyword>
<comment type="caution">
    <text evidence="3">The sequence shown here is derived from an EMBL/GenBank/DDBJ whole genome shotgun (WGS) entry which is preliminary data.</text>
</comment>